<evidence type="ECO:0000256" key="6">
    <source>
        <dbReference type="ARBA" id="ARBA00022840"/>
    </source>
</evidence>
<evidence type="ECO:0000256" key="8">
    <source>
        <dbReference type="ARBA" id="ARBA00048679"/>
    </source>
</evidence>
<dbReference type="SUPFAM" id="SSF56112">
    <property type="entry name" value="Protein kinase-like (PK-like)"/>
    <property type="match status" value="1"/>
</dbReference>
<evidence type="ECO:0000259" key="9">
    <source>
        <dbReference type="PROSITE" id="PS50011"/>
    </source>
</evidence>
<keyword evidence="2" id="KW-0723">Serine/threonine-protein kinase</keyword>
<dbReference type="SMART" id="SM00220">
    <property type="entry name" value="S_TKc"/>
    <property type="match status" value="1"/>
</dbReference>
<dbReference type="Gene3D" id="1.10.510.10">
    <property type="entry name" value="Transferase(Phosphotransferase) domain 1"/>
    <property type="match status" value="1"/>
</dbReference>
<dbReference type="PANTHER" id="PTHR24356:SF1">
    <property type="entry name" value="SERINE_THREONINE-PROTEIN KINASE GREATWALL"/>
    <property type="match status" value="1"/>
</dbReference>
<proteinExistence type="predicted"/>
<sequence>MGLIVEKRVYETIAAASAKDRAHLMELFGVVQDEESITFLMPLMDCDLIVMLNAMSEEHEEVVRTFARRWVAQLALGIDALHRMGIIHRDLKPENILVSASKLAVRIADFNTAYMDHAPLDDDVVYSCDKLGSEPYMAWEVDEGRHYGKMVDWWALGCIMFDMLTNSVLFEGHDARREYARWDDKWEGTSYVASAGKDKLSGAEVDLIYGLVDLDPLKRFQLRNLRYHNFFLNEKKCVNVFDVLLREPAADSDLLTYTSASEPLEVDGSLKDEPLLQAACPGERRSVQAQAQAHVPAQRTHRHPDSDAFEHGYRVPAESGDLFAELDWIHPRGLW</sequence>
<dbReference type="Proteomes" id="UP000292957">
    <property type="component" value="Unassembled WGS sequence"/>
</dbReference>
<dbReference type="InterPro" id="IPR050236">
    <property type="entry name" value="Ser_Thr_kinase_AGC"/>
</dbReference>
<evidence type="ECO:0000256" key="3">
    <source>
        <dbReference type="ARBA" id="ARBA00022679"/>
    </source>
</evidence>
<protein>
    <recommendedName>
        <fullName evidence="1">non-specific serine/threonine protein kinase</fullName>
        <ecNumber evidence="1">2.7.11.1</ecNumber>
    </recommendedName>
</protein>
<organism evidence="10">
    <name type="scientific">Dichomitus squalens</name>
    <dbReference type="NCBI Taxonomy" id="114155"/>
    <lineage>
        <taxon>Eukaryota</taxon>
        <taxon>Fungi</taxon>
        <taxon>Dikarya</taxon>
        <taxon>Basidiomycota</taxon>
        <taxon>Agaricomycotina</taxon>
        <taxon>Agaricomycetes</taxon>
        <taxon>Polyporales</taxon>
        <taxon>Polyporaceae</taxon>
        <taxon>Dichomitus</taxon>
    </lineage>
</organism>
<comment type="catalytic activity">
    <reaction evidence="8">
        <text>L-seryl-[protein] + ATP = O-phospho-L-seryl-[protein] + ADP + H(+)</text>
        <dbReference type="Rhea" id="RHEA:17989"/>
        <dbReference type="Rhea" id="RHEA-COMP:9863"/>
        <dbReference type="Rhea" id="RHEA-COMP:11604"/>
        <dbReference type="ChEBI" id="CHEBI:15378"/>
        <dbReference type="ChEBI" id="CHEBI:29999"/>
        <dbReference type="ChEBI" id="CHEBI:30616"/>
        <dbReference type="ChEBI" id="CHEBI:83421"/>
        <dbReference type="ChEBI" id="CHEBI:456216"/>
        <dbReference type="EC" id="2.7.11.1"/>
    </reaction>
</comment>
<evidence type="ECO:0000256" key="7">
    <source>
        <dbReference type="ARBA" id="ARBA00047899"/>
    </source>
</evidence>
<reference evidence="10" key="1">
    <citation type="submission" date="2019-01" db="EMBL/GenBank/DDBJ databases">
        <title>Draft genome sequences of three monokaryotic isolates of the white-rot basidiomycete fungus Dichomitus squalens.</title>
        <authorList>
            <consortium name="DOE Joint Genome Institute"/>
            <person name="Lopez S.C."/>
            <person name="Andreopoulos B."/>
            <person name="Pangilinan J."/>
            <person name="Lipzen A."/>
            <person name="Riley R."/>
            <person name="Ahrendt S."/>
            <person name="Ng V."/>
            <person name="Barry K."/>
            <person name="Daum C."/>
            <person name="Grigoriev I.V."/>
            <person name="Hilden K.S."/>
            <person name="Makela M.R."/>
            <person name="de Vries R.P."/>
        </authorList>
    </citation>
    <scope>NUCLEOTIDE SEQUENCE [LARGE SCALE GENOMIC DNA]</scope>
    <source>
        <strain evidence="10">OM18370.1</strain>
    </source>
</reference>
<dbReference type="PROSITE" id="PS50011">
    <property type="entry name" value="PROTEIN_KINASE_DOM"/>
    <property type="match status" value="1"/>
</dbReference>
<comment type="catalytic activity">
    <reaction evidence="7">
        <text>L-threonyl-[protein] + ATP = O-phospho-L-threonyl-[protein] + ADP + H(+)</text>
        <dbReference type="Rhea" id="RHEA:46608"/>
        <dbReference type="Rhea" id="RHEA-COMP:11060"/>
        <dbReference type="Rhea" id="RHEA-COMP:11605"/>
        <dbReference type="ChEBI" id="CHEBI:15378"/>
        <dbReference type="ChEBI" id="CHEBI:30013"/>
        <dbReference type="ChEBI" id="CHEBI:30616"/>
        <dbReference type="ChEBI" id="CHEBI:61977"/>
        <dbReference type="ChEBI" id="CHEBI:456216"/>
        <dbReference type="EC" id="2.7.11.1"/>
    </reaction>
</comment>
<keyword evidence="4" id="KW-0547">Nucleotide-binding</keyword>
<dbReference type="AlphaFoldDB" id="A0A4Q9MF44"/>
<keyword evidence="3" id="KW-0808">Transferase</keyword>
<evidence type="ECO:0000256" key="2">
    <source>
        <dbReference type="ARBA" id="ARBA00022527"/>
    </source>
</evidence>
<keyword evidence="6" id="KW-0067">ATP-binding</keyword>
<dbReference type="OMA" id="EPYMAWE"/>
<dbReference type="InterPro" id="IPR000719">
    <property type="entry name" value="Prot_kinase_dom"/>
</dbReference>
<dbReference type="GO" id="GO:0004674">
    <property type="term" value="F:protein serine/threonine kinase activity"/>
    <property type="evidence" value="ECO:0007669"/>
    <property type="project" value="UniProtKB-KW"/>
</dbReference>
<keyword evidence="5 10" id="KW-0418">Kinase</keyword>
<accession>A0A4Q9MF44</accession>
<dbReference type="PROSITE" id="PS00108">
    <property type="entry name" value="PROTEIN_KINASE_ST"/>
    <property type="match status" value="1"/>
</dbReference>
<evidence type="ECO:0000256" key="4">
    <source>
        <dbReference type="ARBA" id="ARBA00022741"/>
    </source>
</evidence>
<dbReference type="OrthoDB" id="10252171at2759"/>
<name>A0A4Q9MF44_9APHY</name>
<dbReference type="InterPro" id="IPR008271">
    <property type="entry name" value="Ser/Thr_kinase_AS"/>
</dbReference>
<feature type="domain" description="Protein kinase" evidence="9">
    <location>
        <begin position="1"/>
        <end position="231"/>
    </location>
</feature>
<dbReference type="EC" id="2.7.11.1" evidence="1"/>
<dbReference type="Pfam" id="PF00069">
    <property type="entry name" value="Pkinase"/>
    <property type="match status" value="1"/>
</dbReference>
<dbReference type="InterPro" id="IPR011009">
    <property type="entry name" value="Kinase-like_dom_sf"/>
</dbReference>
<evidence type="ECO:0000313" key="10">
    <source>
        <dbReference type="EMBL" id="TBU25128.1"/>
    </source>
</evidence>
<evidence type="ECO:0000256" key="5">
    <source>
        <dbReference type="ARBA" id="ARBA00022777"/>
    </source>
</evidence>
<dbReference type="GO" id="GO:0005524">
    <property type="term" value="F:ATP binding"/>
    <property type="evidence" value="ECO:0007669"/>
    <property type="project" value="UniProtKB-KW"/>
</dbReference>
<dbReference type="EMBL" id="ML143466">
    <property type="protein sequence ID" value="TBU25128.1"/>
    <property type="molecule type" value="Genomic_DNA"/>
</dbReference>
<evidence type="ECO:0000256" key="1">
    <source>
        <dbReference type="ARBA" id="ARBA00012513"/>
    </source>
</evidence>
<gene>
    <name evidence="10" type="ORF">BD311DRAFT_780510</name>
</gene>
<dbReference type="PANTHER" id="PTHR24356">
    <property type="entry name" value="SERINE/THREONINE-PROTEIN KINASE"/>
    <property type="match status" value="1"/>
</dbReference>